<organism evidence="7 8">
    <name type="scientific">Bombiscardovia coagulans</name>
    <dbReference type="NCBI Taxonomy" id="686666"/>
    <lineage>
        <taxon>Bacteria</taxon>
        <taxon>Bacillati</taxon>
        <taxon>Actinomycetota</taxon>
        <taxon>Actinomycetes</taxon>
        <taxon>Bifidobacteriales</taxon>
        <taxon>Bifidobacteriaceae</taxon>
        <taxon>Bombiscardovia</taxon>
    </lineage>
</organism>
<feature type="domain" description="Major facilitator superfamily (MFS) profile" evidence="6">
    <location>
        <begin position="28"/>
        <end position="426"/>
    </location>
</feature>
<feature type="transmembrane region" description="Helical" evidence="5">
    <location>
        <begin position="100"/>
        <end position="118"/>
    </location>
</feature>
<evidence type="ECO:0000313" key="7">
    <source>
        <dbReference type="EMBL" id="OZG48728.1"/>
    </source>
</evidence>
<keyword evidence="8" id="KW-1185">Reference proteome</keyword>
<feature type="transmembrane region" description="Helical" evidence="5">
    <location>
        <begin position="337"/>
        <end position="354"/>
    </location>
</feature>
<dbReference type="PANTHER" id="PTHR23528">
    <property type="match status" value="1"/>
</dbReference>
<evidence type="ECO:0000256" key="3">
    <source>
        <dbReference type="ARBA" id="ARBA00022989"/>
    </source>
</evidence>
<dbReference type="GO" id="GO:0022857">
    <property type="term" value="F:transmembrane transporter activity"/>
    <property type="evidence" value="ECO:0007669"/>
    <property type="project" value="InterPro"/>
</dbReference>
<accession>A0A261EPE3</accession>
<dbReference type="GO" id="GO:0005886">
    <property type="term" value="C:plasma membrane"/>
    <property type="evidence" value="ECO:0007669"/>
    <property type="project" value="UniProtKB-SubCell"/>
</dbReference>
<proteinExistence type="predicted"/>
<feature type="transmembrane region" description="Helical" evidence="5">
    <location>
        <begin position="70"/>
        <end position="88"/>
    </location>
</feature>
<comment type="caution">
    <text evidence="7">The sequence shown here is derived from an EMBL/GenBank/DDBJ whole genome shotgun (WGS) entry which is preliminary data.</text>
</comment>
<dbReference type="PANTHER" id="PTHR23528:SF1">
    <property type="entry name" value="MAJOR FACILITATOR SUPERFAMILY (MFS) PROFILE DOMAIN-CONTAINING PROTEIN"/>
    <property type="match status" value="1"/>
</dbReference>
<feature type="transmembrane region" description="Helical" evidence="5">
    <location>
        <begin position="246"/>
        <end position="266"/>
    </location>
</feature>
<dbReference type="InterPro" id="IPR020846">
    <property type="entry name" value="MFS_dom"/>
</dbReference>
<gene>
    <name evidence="7" type="ORF">BOCO_1424</name>
</gene>
<sequence>MTNDNSSQGQGASEQGAAGHSRITTARYIIGLFVYNTLLYVGFTMVASVLMPQRLKDIGIADPSTLLGQINGVGAVLSMFINVFIGAMSDRTRSRFGKRTPWIVSGALLCGICFYMTGLPTIGIGVGVAYCVSLIGLNMMIAPITAILSDRVPEKDRATASAAFGGGAVIGQGLGNLLASMFIASTNVGFLVSGIALLLAGWLSMAIIPRELPNKEEPRKNEPIGQVIIHAFTPPIKGASDFWKAFLCRTGLLVAYQMITSYQLYILEDHIGQDKTTAGATIATMSIITMVVSLIATALSGPISDLIKRRKPPIVFACTLYAIGIAMPWILKSPLGMVLFAGIAGFGYGMYSAVDQALNVDVLPNRETAGKDLGFINIATCAGQAIGSVCTSTIVAMTGGYNLVFPVAIVMTILSAICVLLIKRVN</sequence>
<evidence type="ECO:0000256" key="1">
    <source>
        <dbReference type="ARBA" id="ARBA00004651"/>
    </source>
</evidence>
<feature type="transmembrane region" description="Helical" evidence="5">
    <location>
        <begin position="190"/>
        <end position="209"/>
    </location>
</feature>
<name>A0A261EPE3_9BIFI</name>
<evidence type="ECO:0000259" key="6">
    <source>
        <dbReference type="PROSITE" id="PS50850"/>
    </source>
</evidence>
<feature type="transmembrane region" description="Helical" evidence="5">
    <location>
        <begin position="375"/>
        <end position="397"/>
    </location>
</feature>
<evidence type="ECO:0000256" key="5">
    <source>
        <dbReference type="SAM" id="Phobius"/>
    </source>
</evidence>
<feature type="transmembrane region" description="Helical" evidence="5">
    <location>
        <begin position="278"/>
        <end position="301"/>
    </location>
</feature>
<dbReference type="Proteomes" id="UP000216004">
    <property type="component" value="Unassembled WGS sequence"/>
</dbReference>
<evidence type="ECO:0000256" key="2">
    <source>
        <dbReference type="ARBA" id="ARBA00022692"/>
    </source>
</evidence>
<dbReference type="InterPro" id="IPR036259">
    <property type="entry name" value="MFS_trans_sf"/>
</dbReference>
<evidence type="ECO:0000313" key="8">
    <source>
        <dbReference type="Proteomes" id="UP000216004"/>
    </source>
</evidence>
<feature type="transmembrane region" description="Helical" evidence="5">
    <location>
        <begin position="313"/>
        <end position="331"/>
    </location>
</feature>
<dbReference type="EMBL" id="MWWS01000009">
    <property type="protein sequence ID" value="OZG48728.1"/>
    <property type="molecule type" value="Genomic_DNA"/>
</dbReference>
<keyword evidence="2 5" id="KW-0812">Transmembrane</keyword>
<dbReference type="InterPro" id="IPR011701">
    <property type="entry name" value="MFS"/>
</dbReference>
<dbReference type="OrthoDB" id="7584869at2"/>
<dbReference type="Gene3D" id="1.20.1250.20">
    <property type="entry name" value="MFS general substrate transporter like domains"/>
    <property type="match status" value="2"/>
</dbReference>
<dbReference type="RefSeq" id="WP_094723654.1">
    <property type="nucleotide sequence ID" value="NZ_MWWS01000009.1"/>
</dbReference>
<keyword evidence="3 5" id="KW-1133">Transmembrane helix</keyword>
<feature type="transmembrane region" description="Helical" evidence="5">
    <location>
        <begin position="403"/>
        <end position="422"/>
    </location>
</feature>
<dbReference type="SUPFAM" id="SSF103473">
    <property type="entry name" value="MFS general substrate transporter"/>
    <property type="match status" value="1"/>
</dbReference>
<evidence type="ECO:0000256" key="4">
    <source>
        <dbReference type="ARBA" id="ARBA00023136"/>
    </source>
</evidence>
<dbReference type="PROSITE" id="PS50850">
    <property type="entry name" value="MFS"/>
    <property type="match status" value="1"/>
</dbReference>
<dbReference type="Pfam" id="PF07690">
    <property type="entry name" value="MFS_1"/>
    <property type="match status" value="1"/>
</dbReference>
<reference evidence="7 8" key="1">
    <citation type="journal article" date="2017" name="BMC Genomics">
        <title>Comparative genomic and phylogenomic analyses of the Bifidobacteriaceae family.</title>
        <authorList>
            <person name="Lugli G.A."/>
            <person name="Milani C."/>
            <person name="Turroni F."/>
            <person name="Duranti S."/>
            <person name="Mancabelli L."/>
            <person name="Mangifesta M."/>
            <person name="Ferrario C."/>
            <person name="Modesto M."/>
            <person name="Mattarelli P."/>
            <person name="Jiri K."/>
            <person name="van Sinderen D."/>
            <person name="Ventura M."/>
        </authorList>
    </citation>
    <scope>NUCLEOTIDE SEQUENCE [LARGE SCALE GENOMIC DNA]</scope>
    <source>
        <strain evidence="7 8">DSM 22924</strain>
    </source>
</reference>
<feature type="transmembrane region" description="Helical" evidence="5">
    <location>
        <begin position="28"/>
        <end position="50"/>
    </location>
</feature>
<feature type="transmembrane region" description="Helical" evidence="5">
    <location>
        <begin position="160"/>
        <end position="184"/>
    </location>
</feature>
<comment type="subcellular location">
    <subcellularLocation>
        <location evidence="1">Cell membrane</location>
        <topology evidence="1">Multi-pass membrane protein</topology>
    </subcellularLocation>
</comment>
<protein>
    <submittedName>
        <fullName evidence="7">Transporter</fullName>
    </submittedName>
</protein>
<feature type="transmembrane region" description="Helical" evidence="5">
    <location>
        <begin position="124"/>
        <end position="148"/>
    </location>
</feature>
<dbReference type="AlphaFoldDB" id="A0A261EPE3"/>
<keyword evidence="4 5" id="KW-0472">Membrane</keyword>